<dbReference type="InterPro" id="IPR036525">
    <property type="entry name" value="Tubulin/FtsZ_GTPase_sf"/>
</dbReference>
<accession>A0A0E9NNC1</accession>
<feature type="domain" description="DML1/Misato tubulin" evidence="6">
    <location>
        <begin position="125"/>
        <end position="310"/>
    </location>
</feature>
<keyword evidence="8" id="KW-1185">Reference proteome</keyword>
<evidence type="ECO:0008006" key="9">
    <source>
        <dbReference type="Google" id="ProtNLM"/>
    </source>
</evidence>
<reference evidence="7 8" key="1">
    <citation type="journal article" date="2011" name="J. Gen. Appl. Microbiol.">
        <title>Draft genome sequencing of the enigmatic yeast Saitoella complicata.</title>
        <authorList>
            <person name="Nishida H."/>
            <person name="Hamamoto M."/>
            <person name="Sugiyama J."/>
        </authorList>
    </citation>
    <scope>NUCLEOTIDE SEQUENCE [LARGE SCALE GENOMIC DNA]</scope>
    <source>
        <strain evidence="7 8">NRRL Y-17804</strain>
    </source>
</reference>
<evidence type="ECO:0000313" key="7">
    <source>
        <dbReference type="EMBL" id="GAO51191.1"/>
    </source>
</evidence>
<evidence type="ECO:0000256" key="4">
    <source>
        <dbReference type="ARBA" id="ARBA00023128"/>
    </source>
</evidence>
<comment type="function">
    <text evidence="1">Involved in the partitioning of the mitochondrial organelle and mitochondrial DNA (mtDNA) inheritance.</text>
</comment>
<dbReference type="InterPro" id="IPR029209">
    <property type="entry name" value="DML1/Misato_tubulin"/>
</dbReference>
<dbReference type="GO" id="GO:0005739">
    <property type="term" value="C:mitochondrion"/>
    <property type="evidence" value="ECO:0007669"/>
    <property type="project" value="UniProtKB-SubCell"/>
</dbReference>
<dbReference type="EMBL" id="BACD03000042">
    <property type="protein sequence ID" value="GAO51191.1"/>
    <property type="molecule type" value="Genomic_DNA"/>
</dbReference>
<evidence type="ECO:0000259" key="6">
    <source>
        <dbReference type="Pfam" id="PF14881"/>
    </source>
</evidence>
<dbReference type="InterPro" id="IPR019605">
    <property type="entry name" value="Misato_II_tubulin-like"/>
</dbReference>
<dbReference type="InterPro" id="IPR049942">
    <property type="entry name" value="DML1/Misato"/>
</dbReference>
<dbReference type="SUPFAM" id="SSF52490">
    <property type="entry name" value="Tubulin nucleotide-binding domain-like"/>
    <property type="match status" value="1"/>
</dbReference>
<comment type="similarity">
    <text evidence="3">Belongs to the misato family.</text>
</comment>
<protein>
    <recommendedName>
        <fullName evidence="9">Tubulin nucleotide-binding domain-like protein</fullName>
    </recommendedName>
</protein>
<dbReference type="PANTHER" id="PTHR13391">
    <property type="entry name" value="MITOCHONDRIAL DISTRIBUTION REGULATOR MISATO"/>
    <property type="match status" value="1"/>
</dbReference>
<evidence type="ECO:0000313" key="8">
    <source>
        <dbReference type="Proteomes" id="UP000033140"/>
    </source>
</evidence>
<sequence>MHEIITLQFGQAANFVGTHFWNAQETYFTYDGQDESLVDHDVHWRGGEGAHGEETFTPRVLIYDLRGGFGSMKKINEMYEAYEEKDPLSLWGGQQSSYIHEQVPKNQYQQHLDSGAPADLEKQLLSTETVKVWSDFNRIYYHPRSLKQLNGYDADGGIDPFDSYLKGKELYEKLEHDHGVFDSDFRPLLEEADQLQGVNVLTGTRDGWGGFSASYLEILRDEMPKMTIHTYGLEGPESSEADKHDIKKLQPEYSFTQAFNSIHETSTLYTPLTLPLSTPRHLNGFNLQSQWHTSALLALAIENITLPTRLRRETAVLRMTGLAARANWRGQQKINQLELYAPLQQAAEVDRRNILRWGWASADIPGESTFGTMAVFRGVDGETAADELMQSLETRTAPLTNKLIQKTQSPLPDSFPYLFDKVDGVATYTSLKTSTLARHRLKSMVGVVKMCMPRGDDRDEMVNGLEDIREAYELEDEDDYQ</sequence>
<proteinExistence type="inferred from homology"/>
<comment type="caution">
    <text evidence="7">The sequence shown here is derived from an EMBL/GenBank/DDBJ whole genome shotgun (WGS) entry which is preliminary data.</text>
</comment>
<dbReference type="GO" id="GO:0007005">
    <property type="term" value="P:mitochondrion organization"/>
    <property type="evidence" value="ECO:0007669"/>
    <property type="project" value="InterPro"/>
</dbReference>
<reference evidence="7 8" key="2">
    <citation type="journal article" date="2014" name="J. Gen. Appl. Microbiol.">
        <title>The early diverging ascomycetous budding yeast Saitoella complicata has three histone deacetylases belonging to the Clr6, Hos2, and Rpd3 lineages.</title>
        <authorList>
            <person name="Nishida H."/>
            <person name="Matsumoto T."/>
            <person name="Kondo S."/>
            <person name="Hamamoto M."/>
            <person name="Yoshikawa H."/>
        </authorList>
    </citation>
    <scope>NUCLEOTIDE SEQUENCE [LARGE SCALE GENOMIC DNA]</scope>
    <source>
        <strain evidence="7 8">NRRL Y-17804</strain>
    </source>
</reference>
<feature type="domain" description="Misato Segment II tubulin-like" evidence="5">
    <location>
        <begin position="2"/>
        <end position="113"/>
    </location>
</feature>
<dbReference type="Pfam" id="PF14881">
    <property type="entry name" value="Tubulin_3"/>
    <property type="match status" value="1"/>
</dbReference>
<evidence type="ECO:0000256" key="2">
    <source>
        <dbReference type="ARBA" id="ARBA00004173"/>
    </source>
</evidence>
<dbReference type="AlphaFoldDB" id="A0A0E9NNC1"/>
<dbReference type="Proteomes" id="UP000033140">
    <property type="component" value="Unassembled WGS sequence"/>
</dbReference>
<organism evidence="7 8">
    <name type="scientific">Saitoella complicata (strain BCRC 22490 / CBS 7301 / JCM 7358 / NBRC 10748 / NRRL Y-17804)</name>
    <dbReference type="NCBI Taxonomy" id="698492"/>
    <lineage>
        <taxon>Eukaryota</taxon>
        <taxon>Fungi</taxon>
        <taxon>Dikarya</taxon>
        <taxon>Ascomycota</taxon>
        <taxon>Taphrinomycotina</taxon>
        <taxon>Taphrinomycotina incertae sedis</taxon>
        <taxon>Saitoella</taxon>
    </lineage>
</organism>
<dbReference type="PANTHER" id="PTHR13391:SF0">
    <property type="entry name" value="PROTEIN MISATO HOMOLOG 1"/>
    <property type="match status" value="1"/>
</dbReference>
<evidence type="ECO:0000256" key="1">
    <source>
        <dbReference type="ARBA" id="ARBA00003757"/>
    </source>
</evidence>
<gene>
    <name evidence="7" type="ORF">G7K_5302-t1</name>
</gene>
<comment type="subcellular location">
    <subcellularLocation>
        <location evidence="2">Mitochondrion</location>
    </subcellularLocation>
</comment>
<evidence type="ECO:0000259" key="5">
    <source>
        <dbReference type="Pfam" id="PF10644"/>
    </source>
</evidence>
<evidence type="ECO:0000256" key="3">
    <source>
        <dbReference type="ARBA" id="ARBA00008507"/>
    </source>
</evidence>
<dbReference type="Pfam" id="PF10644">
    <property type="entry name" value="Misat_Tub_SegII"/>
    <property type="match status" value="1"/>
</dbReference>
<name>A0A0E9NNC1_SAICN</name>
<reference evidence="7 8" key="3">
    <citation type="journal article" date="2015" name="Genome Announc.">
        <title>Draft Genome Sequence of the Archiascomycetous Yeast Saitoella complicata.</title>
        <authorList>
            <person name="Yamauchi K."/>
            <person name="Kondo S."/>
            <person name="Hamamoto M."/>
            <person name="Takahashi Y."/>
            <person name="Ogura Y."/>
            <person name="Hayashi T."/>
            <person name="Nishida H."/>
        </authorList>
    </citation>
    <scope>NUCLEOTIDE SEQUENCE [LARGE SCALE GENOMIC DNA]</scope>
    <source>
        <strain evidence="7 8">NRRL Y-17804</strain>
    </source>
</reference>
<dbReference type="OMA" id="QMYANES"/>
<dbReference type="Gene3D" id="3.40.50.1440">
    <property type="entry name" value="Tubulin/FtsZ, GTPase domain"/>
    <property type="match status" value="1"/>
</dbReference>
<keyword evidence="4" id="KW-0496">Mitochondrion</keyword>